<gene>
    <name evidence="3" type="ORF">A4X03_0g4773</name>
    <name evidence="2" type="ORF">JKIAZH3_G1590</name>
</gene>
<reference evidence="3" key="1">
    <citation type="submission" date="2016-04" db="EMBL/GenBank/DDBJ databases">
        <authorList>
            <person name="Nguyen H.D."/>
            <person name="Kesanakurti P."/>
            <person name="Cullis J."/>
            <person name="Levesque C.A."/>
            <person name="Hambleton S."/>
        </authorList>
    </citation>
    <scope>NUCLEOTIDE SEQUENCE</scope>
    <source>
        <strain evidence="3">DAOMC 238032</strain>
    </source>
</reference>
<organism evidence="3 4">
    <name type="scientific">Tilletia caries</name>
    <name type="common">wheat bunt fungus</name>
    <dbReference type="NCBI Taxonomy" id="13290"/>
    <lineage>
        <taxon>Eukaryota</taxon>
        <taxon>Fungi</taxon>
        <taxon>Dikarya</taxon>
        <taxon>Basidiomycota</taxon>
        <taxon>Ustilaginomycotina</taxon>
        <taxon>Exobasidiomycetes</taxon>
        <taxon>Tilletiales</taxon>
        <taxon>Tilletiaceae</taxon>
        <taxon>Tilletia</taxon>
    </lineage>
</organism>
<evidence type="ECO:0000256" key="1">
    <source>
        <dbReference type="SAM" id="MobiDB-lite"/>
    </source>
</evidence>
<accession>A0A177V9R9</accession>
<keyword evidence="5" id="KW-1185">Reference proteome</keyword>
<protein>
    <recommendedName>
        <fullName evidence="6">AB hydrolase-1 domain-containing protein</fullName>
    </recommendedName>
</protein>
<feature type="compositionally biased region" description="Polar residues" evidence="1">
    <location>
        <begin position="269"/>
        <end position="283"/>
    </location>
</feature>
<dbReference type="Gene3D" id="3.40.50.1820">
    <property type="entry name" value="alpha/beta hydrolase"/>
    <property type="match status" value="1"/>
</dbReference>
<reference evidence="2" key="3">
    <citation type="submission" date="2020-10" db="EMBL/GenBank/DDBJ databases">
        <authorList>
            <person name="Sedaghatjoo S."/>
        </authorList>
    </citation>
    <scope>NUCLEOTIDE SEQUENCE</scope>
    <source>
        <strain evidence="2">AZH3</strain>
    </source>
</reference>
<evidence type="ECO:0000313" key="2">
    <source>
        <dbReference type="EMBL" id="CAD6937044.1"/>
    </source>
</evidence>
<evidence type="ECO:0000313" key="4">
    <source>
        <dbReference type="Proteomes" id="UP000077671"/>
    </source>
</evidence>
<dbReference type="InterPro" id="IPR029058">
    <property type="entry name" value="AB_hydrolase_fold"/>
</dbReference>
<feature type="region of interest" description="Disordered" evidence="1">
    <location>
        <begin position="269"/>
        <end position="303"/>
    </location>
</feature>
<dbReference type="AlphaFoldDB" id="A0A177V9R9"/>
<dbReference type="EMBL" id="LWDD02000683">
    <property type="protein sequence ID" value="KAE8257127.1"/>
    <property type="molecule type" value="Genomic_DNA"/>
</dbReference>
<comment type="caution">
    <text evidence="3">The sequence shown here is derived from an EMBL/GenBank/DDBJ whole genome shotgun (WGS) entry which is preliminary data.</text>
</comment>
<dbReference type="Proteomes" id="UP000836402">
    <property type="component" value="Unassembled WGS sequence"/>
</dbReference>
<proteinExistence type="predicted"/>
<evidence type="ECO:0000313" key="3">
    <source>
        <dbReference type="EMBL" id="KAE8257127.1"/>
    </source>
</evidence>
<evidence type="ECO:0008006" key="6">
    <source>
        <dbReference type="Google" id="ProtNLM"/>
    </source>
</evidence>
<sequence>MTSLRQNLEAMGAPFPDFNAEFHLLPLLRPFPEAIAAIAPPQAELAYLEAHRQPRIAFRSNGVDWVVTTHVLPAAYPRMHDLATSPPSKPLFPLGAGMDVKPNATTDEVREAQWALIEECTRDNPPPTYYPPRTKLDAEIDAEKRRASRQPQLWTVVERIVPMRTVQEQRAIDRAGQVGLTVVAAHANGMHKETYEPFFRALTEQLKAKVEDATPRIDEIWSIDTIDSGDGGLLNGRILGRCGHWLDQPRDILNFLQYHLPQATASIAEQGKSTSSAKKQSGIQAGAASQPDAGLRPTWPTRILPRLNKGEGLRGRRVVLMGHSYSGNAVAMISALEPKLMERTICIDPVIISVKCWEDGIVGPWPSQALLGRGAAIRQEVWPSSAAALASFKKKPFFTPWDPHALELFVRFGLRPTKPDPSLSGSGGPQTLAMNKWREAEAFNQNWLARYCWALLERGRGMSSETRSPLHLFTMSASTLAGIYCESPDTAAQLTNLFRAQTSESTARQLEGGHLVVQQQPAVLAAAIIDILSGSRSSSTVPQARL</sequence>
<evidence type="ECO:0000313" key="5">
    <source>
        <dbReference type="Proteomes" id="UP000836402"/>
    </source>
</evidence>
<dbReference type="EMBL" id="CAJHJG010003963">
    <property type="protein sequence ID" value="CAD6937044.1"/>
    <property type="molecule type" value="Genomic_DNA"/>
</dbReference>
<name>A0A177V9R9_9BASI</name>
<dbReference type="Proteomes" id="UP000077671">
    <property type="component" value="Unassembled WGS sequence"/>
</dbReference>
<reference evidence="3" key="2">
    <citation type="journal article" date="2019" name="IMA Fungus">
        <title>Genome sequencing and comparison of five Tilletia species to identify candidate genes for the detection of regulated species infecting wheat.</title>
        <authorList>
            <person name="Nguyen H.D.T."/>
            <person name="Sultana T."/>
            <person name="Kesanakurti P."/>
            <person name="Hambleton S."/>
        </authorList>
    </citation>
    <scope>NUCLEOTIDE SEQUENCE</scope>
    <source>
        <strain evidence="3">DAOMC 238032</strain>
    </source>
</reference>
<dbReference type="SUPFAM" id="SSF53474">
    <property type="entry name" value="alpha/beta-Hydrolases"/>
    <property type="match status" value="1"/>
</dbReference>